<feature type="transmembrane region" description="Helical" evidence="1">
    <location>
        <begin position="112"/>
        <end position="133"/>
    </location>
</feature>
<feature type="transmembrane region" description="Helical" evidence="1">
    <location>
        <begin position="365"/>
        <end position="390"/>
    </location>
</feature>
<dbReference type="EMBL" id="SLZW01000004">
    <property type="protein sequence ID" value="TCS62974.1"/>
    <property type="molecule type" value="Genomic_DNA"/>
</dbReference>
<dbReference type="OrthoDB" id="7256586at2"/>
<keyword evidence="1" id="KW-0472">Membrane</keyword>
<organism evidence="2 3">
    <name type="scientific">Varunaivibrio sulfuroxidans</name>
    <dbReference type="NCBI Taxonomy" id="1773489"/>
    <lineage>
        <taxon>Bacteria</taxon>
        <taxon>Pseudomonadati</taxon>
        <taxon>Pseudomonadota</taxon>
        <taxon>Alphaproteobacteria</taxon>
        <taxon>Rhodospirillales</taxon>
        <taxon>Magnetovibrionaceae</taxon>
        <taxon>Varunaivibrio</taxon>
    </lineage>
</organism>
<comment type="caution">
    <text evidence="2">The sequence shown here is derived from an EMBL/GenBank/DDBJ whole genome shotgun (WGS) entry which is preliminary data.</text>
</comment>
<dbReference type="RefSeq" id="WP_132938720.1">
    <property type="nucleotide sequence ID" value="NZ_CP119676.1"/>
</dbReference>
<feature type="transmembrane region" description="Helical" evidence="1">
    <location>
        <begin position="426"/>
        <end position="447"/>
    </location>
</feature>
<reference evidence="2 3" key="1">
    <citation type="submission" date="2019-03" db="EMBL/GenBank/DDBJ databases">
        <title>Genomic Encyclopedia of Type Strains, Phase IV (KMG-IV): sequencing the most valuable type-strain genomes for metagenomic binning, comparative biology and taxonomic classification.</title>
        <authorList>
            <person name="Goeker M."/>
        </authorList>
    </citation>
    <scope>NUCLEOTIDE SEQUENCE [LARGE SCALE GENOMIC DNA]</scope>
    <source>
        <strain evidence="2 3">DSM 101688</strain>
    </source>
</reference>
<keyword evidence="1" id="KW-0812">Transmembrane</keyword>
<feature type="transmembrane region" description="Helical" evidence="1">
    <location>
        <begin position="399"/>
        <end position="420"/>
    </location>
</feature>
<evidence type="ECO:0000313" key="3">
    <source>
        <dbReference type="Proteomes" id="UP000295304"/>
    </source>
</evidence>
<feature type="transmembrane region" description="Helical" evidence="1">
    <location>
        <begin position="7"/>
        <end position="26"/>
    </location>
</feature>
<feature type="transmembrane region" description="Helical" evidence="1">
    <location>
        <begin position="235"/>
        <end position="255"/>
    </location>
</feature>
<feature type="transmembrane region" description="Helical" evidence="1">
    <location>
        <begin position="154"/>
        <end position="181"/>
    </location>
</feature>
<keyword evidence="3" id="KW-1185">Reference proteome</keyword>
<proteinExistence type="predicted"/>
<protein>
    <recommendedName>
        <fullName evidence="4">Dolichyl-phosphate-mannose-protein mannosyltransferase</fullName>
    </recommendedName>
</protein>
<dbReference type="AlphaFoldDB" id="A0A4R3JBG6"/>
<dbReference type="Proteomes" id="UP000295304">
    <property type="component" value="Unassembled WGS sequence"/>
</dbReference>
<evidence type="ECO:0000256" key="1">
    <source>
        <dbReference type="SAM" id="Phobius"/>
    </source>
</evidence>
<keyword evidence="1" id="KW-1133">Transmembrane helix</keyword>
<feature type="transmembrane region" description="Helical" evidence="1">
    <location>
        <begin position="205"/>
        <end position="223"/>
    </location>
</feature>
<name>A0A4R3JBG6_9PROT</name>
<evidence type="ECO:0008006" key="4">
    <source>
        <dbReference type="Google" id="ProtNLM"/>
    </source>
</evidence>
<accession>A0A4R3JBG6</accession>
<sequence length="470" mass="50837">MPTAKTFLKTALFIALFVTVALRVFLPNTAVSPDSHRYIAMGLNVAEYGTLSSRGYAPNTPPKPGFGAGGALTAFEIAAASLIDKTTHDSLACIATHPDASSCAVDIPALKVFYTLEIFIFHVAVFFIARLVFANDIKAALAVLLSLAFKDTRAYANTILSEPAYMMTAALFVLLWLYAWVRPERLKAWLWCGAALGLTVLVKPAWAALLPGLGVLAGVSLLRPAARRARAVRPAAVFVFGAVLVLAPLFVRNVIQLNHWGLSDPSYLGISLAHRAAYNAMTWAEWARGWLFYLPDFGDKAARALFGHAGVDRLAWGPDSYYVYGRDILHHHAVMASSPEGAGGYLLRHNFFNAPFKSAAVTALLAWRGVFVGNLMGLVGLVLAGPVLYFSNARVRRRILLIALPLTLMVSVHALVSVSIHRYNLALVIPYALIMAQFLYALLSALGRAFGGTLPQRLTATAATFLPKKG</sequence>
<evidence type="ECO:0000313" key="2">
    <source>
        <dbReference type="EMBL" id="TCS62974.1"/>
    </source>
</evidence>
<gene>
    <name evidence="2" type="ORF">EDD55_10465</name>
</gene>